<sequence length="99" mass="11086">MVLARYLPSKLFFIILKTEIFAKAKLTPTILNQIFKNQNASTIGNAMQLTVINANEKINAFLFPVLAIRLTKSKDTIAIGISLKDSKTPKPLYEIFSDN</sequence>
<reference evidence="2" key="1">
    <citation type="journal article" date="2019" name="Int. J. Syst. Evol. Microbiol.">
        <title>The Global Catalogue of Microorganisms (GCM) 10K type strain sequencing project: providing services to taxonomists for standard genome sequencing and annotation.</title>
        <authorList>
            <consortium name="The Broad Institute Genomics Platform"/>
            <consortium name="The Broad Institute Genome Sequencing Center for Infectious Disease"/>
            <person name="Wu L."/>
            <person name="Ma J."/>
        </authorList>
    </citation>
    <scope>NUCLEOTIDE SEQUENCE [LARGE SCALE GENOMIC DNA]</scope>
    <source>
        <strain evidence="2">CCM 8490</strain>
    </source>
</reference>
<dbReference type="EMBL" id="BMCW01000008">
    <property type="protein sequence ID" value="GGG64993.1"/>
    <property type="molecule type" value="Genomic_DNA"/>
</dbReference>
<comment type="caution">
    <text evidence="1">The sequence shown here is derived from an EMBL/GenBank/DDBJ whole genome shotgun (WGS) entry which is preliminary data.</text>
</comment>
<name>A0ABQ1XAK8_9FLAO</name>
<gene>
    <name evidence="1" type="ORF">GCM10007332_29310</name>
</gene>
<proteinExistence type="predicted"/>
<dbReference type="Proteomes" id="UP000658202">
    <property type="component" value="Unassembled WGS sequence"/>
</dbReference>
<evidence type="ECO:0000313" key="2">
    <source>
        <dbReference type="Proteomes" id="UP000658202"/>
    </source>
</evidence>
<protein>
    <submittedName>
        <fullName evidence="1">Uncharacterized protein</fullName>
    </submittedName>
</protein>
<organism evidence="1 2">
    <name type="scientific">Epilithonimonas arachidiradicis</name>
    <dbReference type="NCBI Taxonomy" id="1617282"/>
    <lineage>
        <taxon>Bacteria</taxon>
        <taxon>Pseudomonadati</taxon>
        <taxon>Bacteroidota</taxon>
        <taxon>Flavobacteriia</taxon>
        <taxon>Flavobacteriales</taxon>
        <taxon>Weeksellaceae</taxon>
        <taxon>Chryseobacterium group</taxon>
        <taxon>Epilithonimonas</taxon>
    </lineage>
</organism>
<keyword evidence="2" id="KW-1185">Reference proteome</keyword>
<evidence type="ECO:0000313" key="1">
    <source>
        <dbReference type="EMBL" id="GGG64993.1"/>
    </source>
</evidence>
<accession>A0ABQ1XAK8</accession>